<evidence type="ECO:0000313" key="13">
    <source>
        <dbReference type="Proteomes" id="UP000321249"/>
    </source>
</evidence>
<name>A0A5C6TT17_9SPHN</name>
<evidence type="ECO:0000256" key="9">
    <source>
        <dbReference type="SAM" id="Phobius"/>
    </source>
</evidence>
<dbReference type="InterPro" id="IPR058533">
    <property type="entry name" value="Cation_efflux_TM"/>
</dbReference>
<feature type="domain" description="Cation efflux protein cytoplasmic" evidence="11">
    <location>
        <begin position="219"/>
        <end position="292"/>
    </location>
</feature>
<dbReference type="GO" id="GO:0005385">
    <property type="term" value="F:zinc ion transmembrane transporter activity"/>
    <property type="evidence" value="ECO:0007669"/>
    <property type="project" value="TreeGrafter"/>
</dbReference>
<dbReference type="Pfam" id="PF01545">
    <property type="entry name" value="Cation_efflux"/>
    <property type="match status" value="1"/>
</dbReference>
<keyword evidence="4 9" id="KW-0812">Transmembrane</keyword>
<keyword evidence="8 9" id="KW-0472">Membrane</keyword>
<dbReference type="Pfam" id="PF16916">
    <property type="entry name" value="ZT_dimer"/>
    <property type="match status" value="1"/>
</dbReference>
<evidence type="ECO:0000256" key="2">
    <source>
        <dbReference type="ARBA" id="ARBA00008873"/>
    </source>
</evidence>
<evidence type="ECO:0000256" key="6">
    <source>
        <dbReference type="ARBA" id="ARBA00022989"/>
    </source>
</evidence>
<dbReference type="NCBIfam" id="TIGR01297">
    <property type="entry name" value="CDF"/>
    <property type="match status" value="1"/>
</dbReference>
<evidence type="ECO:0000256" key="7">
    <source>
        <dbReference type="ARBA" id="ARBA00023065"/>
    </source>
</evidence>
<keyword evidence="13" id="KW-1185">Reference proteome</keyword>
<dbReference type="Proteomes" id="UP000321249">
    <property type="component" value="Unassembled WGS sequence"/>
</dbReference>
<reference evidence="12 13" key="1">
    <citation type="journal article" date="2015" name="J. Microbiol.">
        <title>Sphingosinicella ginsenosidimutans sp. nov., with ginsenoside converting activity.</title>
        <authorList>
            <person name="Kim J.K."/>
            <person name="Kang M.S."/>
            <person name="Park S.C."/>
            <person name="Kim K.M."/>
            <person name="Choi K."/>
            <person name="Yoon M.H."/>
            <person name="Im W.T."/>
        </authorList>
    </citation>
    <scope>NUCLEOTIDE SEQUENCE [LARGE SCALE GENOMIC DNA]</scope>
    <source>
        <strain evidence="12 13">BS-11</strain>
    </source>
</reference>
<gene>
    <name evidence="12" type="ORF">FRZ32_05400</name>
</gene>
<dbReference type="EMBL" id="VOQQ01000001">
    <property type="protein sequence ID" value="TXC63141.1"/>
    <property type="molecule type" value="Genomic_DNA"/>
</dbReference>
<dbReference type="Gene3D" id="1.20.1510.10">
    <property type="entry name" value="Cation efflux protein transmembrane domain"/>
    <property type="match status" value="1"/>
</dbReference>
<dbReference type="InterPro" id="IPR002524">
    <property type="entry name" value="Cation_efflux"/>
</dbReference>
<dbReference type="InterPro" id="IPR036837">
    <property type="entry name" value="Cation_efflux_CTD_sf"/>
</dbReference>
<feature type="transmembrane region" description="Helical" evidence="9">
    <location>
        <begin position="23"/>
        <end position="44"/>
    </location>
</feature>
<comment type="caution">
    <text evidence="12">The sequence shown here is derived from an EMBL/GenBank/DDBJ whole genome shotgun (WGS) entry which is preliminary data.</text>
</comment>
<organism evidence="12 13">
    <name type="scientific">Allosphingosinicella ginsenosidimutans</name>
    <dbReference type="NCBI Taxonomy" id="1176539"/>
    <lineage>
        <taxon>Bacteria</taxon>
        <taxon>Pseudomonadati</taxon>
        <taxon>Pseudomonadota</taxon>
        <taxon>Alphaproteobacteria</taxon>
        <taxon>Sphingomonadales</taxon>
        <taxon>Sphingomonadaceae</taxon>
        <taxon>Allosphingosinicella</taxon>
    </lineage>
</organism>
<dbReference type="SUPFAM" id="SSF161111">
    <property type="entry name" value="Cation efflux protein transmembrane domain-like"/>
    <property type="match status" value="1"/>
</dbReference>
<feature type="domain" description="Cation efflux protein transmembrane" evidence="10">
    <location>
        <begin position="26"/>
        <end position="211"/>
    </location>
</feature>
<evidence type="ECO:0000259" key="11">
    <source>
        <dbReference type="Pfam" id="PF16916"/>
    </source>
</evidence>
<evidence type="ECO:0000256" key="8">
    <source>
        <dbReference type="ARBA" id="ARBA00023136"/>
    </source>
</evidence>
<evidence type="ECO:0000256" key="4">
    <source>
        <dbReference type="ARBA" id="ARBA00022692"/>
    </source>
</evidence>
<keyword evidence="3" id="KW-0813">Transport</keyword>
<keyword evidence="6 9" id="KW-1133">Transmembrane helix</keyword>
<feature type="transmembrane region" description="Helical" evidence="9">
    <location>
        <begin position="56"/>
        <end position="74"/>
    </location>
</feature>
<dbReference type="OrthoDB" id="9809646at2"/>
<keyword evidence="5" id="KW-0864">Zinc transport</keyword>
<evidence type="ECO:0000256" key="3">
    <source>
        <dbReference type="ARBA" id="ARBA00022448"/>
    </source>
</evidence>
<proteinExistence type="inferred from homology"/>
<protein>
    <submittedName>
        <fullName evidence="12">Cation transporter</fullName>
    </submittedName>
</protein>
<comment type="subcellular location">
    <subcellularLocation>
        <location evidence="1">Membrane</location>
        <topology evidence="1">Multi-pass membrane protein</topology>
    </subcellularLocation>
</comment>
<evidence type="ECO:0000256" key="5">
    <source>
        <dbReference type="ARBA" id="ARBA00022906"/>
    </source>
</evidence>
<dbReference type="AlphaFoldDB" id="A0A5C6TT17"/>
<dbReference type="InterPro" id="IPR050681">
    <property type="entry name" value="CDF/SLC30A"/>
</dbReference>
<evidence type="ECO:0000259" key="10">
    <source>
        <dbReference type="Pfam" id="PF01545"/>
    </source>
</evidence>
<dbReference type="RefSeq" id="WP_147042553.1">
    <property type="nucleotide sequence ID" value="NZ_BAABIR010000005.1"/>
</dbReference>
<keyword evidence="5" id="KW-0862">Zinc</keyword>
<feature type="transmembrane region" description="Helical" evidence="9">
    <location>
        <begin position="86"/>
        <end position="108"/>
    </location>
</feature>
<evidence type="ECO:0000313" key="12">
    <source>
        <dbReference type="EMBL" id="TXC63141.1"/>
    </source>
</evidence>
<dbReference type="SUPFAM" id="SSF160240">
    <property type="entry name" value="Cation efflux protein cytoplasmic domain-like"/>
    <property type="match status" value="1"/>
</dbReference>
<dbReference type="InterPro" id="IPR027469">
    <property type="entry name" value="Cation_efflux_TMD_sf"/>
</dbReference>
<evidence type="ECO:0000256" key="1">
    <source>
        <dbReference type="ARBA" id="ARBA00004141"/>
    </source>
</evidence>
<dbReference type="PANTHER" id="PTHR11562:SF17">
    <property type="entry name" value="RE54080P-RELATED"/>
    <property type="match status" value="1"/>
</dbReference>
<feature type="transmembrane region" description="Helical" evidence="9">
    <location>
        <begin position="190"/>
        <end position="207"/>
    </location>
</feature>
<feature type="transmembrane region" description="Helical" evidence="9">
    <location>
        <begin position="158"/>
        <end position="184"/>
    </location>
</feature>
<dbReference type="PANTHER" id="PTHR11562">
    <property type="entry name" value="CATION EFFLUX PROTEIN/ ZINC TRANSPORTER"/>
    <property type="match status" value="1"/>
</dbReference>
<dbReference type="GO" id="GO:0005886">
    <property type="term" value="C:plasma membrane"/>
    <property type="evidence" value="ECO:0007669"/>
    <property type="project" value="TreeGrafter"/>
</dbReference>
<accession>A0A5C6TT17</accession>
<sequence length="304" mass="30985">MAGHHHGHSHNGHSHGPVDFGRAFAIGIALNTGFVLVEAGAGLITDSMALLADAGHNFSDVVSLAIAWVGAGLARRPPSSRFTWGYHGASILASLGNAVLLLIALGAIAAEAVQRLLAPEPVSGGPMIAVAAVGVVINLATALLFVRGRKRDLNIRGAYLHMAADAGVSAGVVVAGGIILMTGAAWVDPALSLLIAAVIFWNSWGLLRQSVFLSMGAVPDGIEPEEVRAALAGLPGVAAVHDLHIWPMGTAAAVMTTHLVVAGGHPGDAFLADAQRLMHDRFGIGHVTIQIELGDAGCAPCEAG</sequence>
<feature type="transmembrane region" description="Helical" evidence="9">
    <location>
        <begin position="128"/>
        <end position="146"/>
    </location>
</feature>
<keyword evidence="7" id="KW-0406">Ion transport</keyword>
<comment type="similarity">
    <text evidence="2">Belongs to the cation diffusion facilitator (CDF) transporter (TC 2.A.4) family. SLC30A subfamily.</text>
</comment>
<dbReference type="InterPro" id="IPR027470">
    <property type="entry name" value="Cation_efflux_CTD"/>
</dbReference>